<name>A0A7S0QZL8_9CHLO</name>
<dbReference type="EMBL" id="HBFA01010990">
    <property type="protein sequence ID" value="CAD8659159.1"/>
    <property type="molecule type" value="Transcribed_RNA"/>
</dbReference>
<accession>A0A7S0QZL8</accession>
<feature type="region of interest" description="Disordered" evidence="1">
    <location>
        <begin position="15"/>
        <end position="78"/>
    </location>
</feature>
<protein>
    <submittedName>
        <fullName evidence="2">Uncharacterized protein</fullName>
    </submittedName>
</protein>
<organism evidence="2">
    <name type="scientific">Pyramimonas obovata</name>
    <dbReference type="NCBI Taxonomy" id="1411642"/>
    <lineage>
        <taxon>Eukaryota</taxon>
        <taxon>Viridiplantae</taxon>
        <taxon>Chlorophyta</taxon>
        <taxon>Pyramimonadophyceae</taxon>
        <taxon>Pyramimonadales</taxon>
        <taxon>Pyramimonadaceae</taxon>
        <taxon>Pyramimonas</taxon>
        <taxon>Pyramimonas incertae sedis</taxon>
    </lineage>
</organism>
<dbReference type="AlphaFoldDB" id="A0A7S0QZL8"/>
<sequence>MTSNKTVEFLKRYKGLDGGAPRKDASRFIGTHQEPLPTYPSMYKRRMPGDIGWNVEEGERGRKKSEGESTSSTDCPLTRHCKVDGIGTLDAHQKTLHQFLRLPGQHTSDFLRECQRTGSVKMALPRPGPLSPKTRS</sequence>
<proteinExistence type="predicted"/>
<gene>
    <name evidence="2" type="ORF">POBO1169_LOCUS5739</name>
</gene>
<feature type="compositionally biased region" description="Basic and acidic residues" evidence="1">
    <location>
        <begin position="57"/>
        <end position="67"/>
    </location>
</feature>
<evidence type="ECO:0000313" key="2">
    <source>
        <dbReference type="EMBL" id="CAD8659159.1"/>
    </source>
</evidence>
<feature type="compositionally biased region" description="Basic and acidic residues" evidence="1">
    <location>
        <begin position="15"/>
        <end position="26"/>
    </location>
</feature>
<evidence type="ECO:0000256" key="1">
    <source>
        <dbReference type="SAM" id="MobiDB-lite"/>
    </source>
</evidence>
<reference evidence="2" key="1">
    <citation type="submission" date="2021-01" db="EMBL/GenBank/DDBJ databases">
        <authorList>
            <person name="Corre E."/>
            <person name="Pelletier E."/>
            <person name="Niang G."/>
            <person name="Scheremetjew M."/>
            <person name="Finn R."/>
            <person name="Kale V."/>
            <person name="Holt S."/>
            <person name="Cochrane G."/>
            <person name="Meng A."/>
            <person name="Brown T."/>
            <person name="Cohen L."/>
        </authorList>
    </citation>
    <scope>NUCLEOTIDE SEQUENCE</scope>
    <source>
        <strain evidence="2">CCMP722</strain>
    </source>
</reference>